<gene>
    <name evidence="1" type="ORF">KV112_19985</name>
</gene>
<sequence length="440" mass="45355">MSAQIGVSRGHALAVRSGSLAVATILASAGLFGVATVEPPVSGASFTSVQQDIELTALTPGSFMDALQNMLAEMNLGTLNQVLALLGMVPDTNPEVPFDVGSTVSELLKSFNGGGLTLGDIANSMGIPLADKLWTPTGESLLGSSTFLINGVTVDNPLVFTAPASFYTTIYPGDANHLYPSIDGTPLGNVGLGKLVDLLLGGAGEGDNHSVADLASQLGFNLNQDLPPLGPLGGVFSFFSGVHTYADAINKVGATLSDFNEIWRGQGAGGNYGPWVHDVLNANSSLNDWLSGLLGMPTTAVNETTYKVVSVLLVDPSAYVFTTSARPLGVGSDADTSNLAATTLGQYLQSVTWSSTVNGTTTTGPLSDQTLAGLLGLNPDQTWNEYLSNMLFGGTFFHAGTSDWGSQTLGELLSSWLPDGSPAVTGLTEVGDYLAALLGQ</sequence>
<evidence type="ECO:0000313" key="2">
    <source>
        <dbReference type="Proteomes" id="UP001299046"/>
    </source>
</evidence>
<name>A0ABU5YPJ5_9MYCO</name>
<dbReference type="RefSeq" id="WP_224862115.1">
    <property type="nucleotide sequence ID" value="NZ_JAYJJT010000032.1"/>
</dbReference>
<keyword evidence="2" id="KW-1185">Reference proteome</keyword>
<reference evidence="1 2" key="1">
    <citation type="submission" date="2023-12" db="EMBL/GenBank/DDBJ databases">
        <title>Description of new species of Mycobacterium terrae complex isolated from sewage at the Sao Paulo Zoological Park Foundation in Brazil.</title>
        <authorList>
            <person name="Romagnoli C.L."/>
            <person name="Conceicao E.C."/>
            <person name="Machado E."/>
            <person name="Barreto L.B.P.F."/>
            <person name="Sharma A."/>
            <person name="Silva N.M."/>
            <person name="Marques L.E."/>
            <person name="Juliana M.A."/>
            <person name="Lourenco M.C.S."/>
            <person name="Digiampietri L.A."/>
            <person name="Suffys P.N."/>
            <person name="Viana-Niero C."/>
        </authorList>
    </citation>
    <scope>NUCLEOTIDE SEQUENCE [LARGE SCALE GENOMIC DNA]</scope>
    <source>
        <strain evidence="1 2">MYC123</strain>
    </source>
</reference>
<comment type="caution">
    <text evidence="1">The sequence shown here is derived from an EMBL/GenBank/DDBJ whole genome shotgun (WGS) entry which is preliminary data.</text>
</comment>
<proteinExistence type="predicted"/>
<protein>
    <recommendedName>
        <fullName evidence="3">PE-PGRS family protein</fullName>
    </recommendedName>
</protein>
<organism evidence="1 2">
    <name type="scientific">[Mycobacterium] zoologicum</name>
    <dbReference type="NCBI Taxonomy" id="2872311"/>
    <lineage>
        <taxon>Bacteria</taxon>
        <taxon>Bacillati</taxon>
        <taxon>Actinomycetota</taxon>
        <taxon>Actinomycetes</taxon>
        <taxon>Mycobacteriales</taxon>
        <taxon>Mycobacteriaceae</taxon>
        <taxon>Mycolicibacter</taxon>
    </lineage>
</organism>
<dbReference type="EMBL" id="JAYJJT010000032">
    <property type="protein sequence ID" value="MEB3051993.1"/>
    <property type="molecule type" value="Genomic_DNA"/>
</dbReference>
<dbReference type="Proteomes" id="UP001299046">
    <property type="component" value="Unassembled WGS sequence"/>
</dbReference>
<evidence type="ECO:0000313" key="1">
    <source>
        <dbReference type="EMBL" id="MEB3051993.1"/>
    </source>
</evidence>
<accession>A0ABU5YPJ5</accession>
<evidence type="ECO:0008006" key="3">
    <source>
        <dbReference type="Google" id="ProtNLM"/>
    </source>
</evidence>